<organism evidence="3 4">
    <name type="scientific">Portunus trituberculatus</name>
    <name type="common">Swimming crab</name>
    <name type="synonym">Neptunus trituberculatus</name>
    <dbReference type="NCBI Taxonomy" id="210409"/>
    <lineage>
        <taxon>Eukaryota</taxon>
        <taxon>Metazoa</taxon>
        <taxon>Ecdysozoa</taxon>
        <taxon>Arthropoda</taxon>
        <taxon>Crustacea</taxon>
        <taxon>Multicrustacea</taxon>
        <taxon>Malacostraca</taxon>
        <taxon>Eumalacostraca</taxon>
        <taxon>Eucarida</taxon>
        <taxon>Decapoda</taxon>
        <taxon>Pleocyemata</taxon>
        <taxon>Brachyura</taxon>
        <taxon>Eubrachyura</taxon>
        <taxon>Portunoidea</taxon>
        <taxon>Portunidae</taxon>
        <taxon>Portuninae</taxon>
        <taxon>Portunus</taxon>
    </lineage>
</organism>
<dbReference type="SUPFAM" id="SSF57667">
    <property type="entry name" value="beta-beta-alpha zinc fingers"/>
    <property type="match status" value="1"/>
</dbReference>
<keyword evidence="1" id="KW-0862">Zinc</keyword>
<dbReference type="EMBL" id="VSRR010000121">
    <property type="protein sequence ID" value="MPC10535.1"/>
    <property type="molecule type" value="Genomic_DNA"/>
</dbReference>
<evidence type="ECO:0000256" key="1">
    <source>
        <dbReference type="PROSITE-ProRule" id="PRU00042"/>
    </source>
</evidence>
<dbReference type="Gene3D" id="3.30.160.60">
    <property type="entry name" value="Classic Zinc Finger"/>
    <property type="match status" value="2"/>
</dbReference>
<keyword evidence="4" id="KW-1185">Reference proteome</keyword>
<keyword evidence="1" id="KW-0863">Zinc-finger</keyword>
<sequence length="177" mass="19023">MLKSPVQTVPDVACFKGLVTSHGSGDGDVGGLWWCLCGSDGCCCDGGGGGGGGGGGVVVMMVWWKSEVCVLLQRPRVLVCPVCGRRFVGKNQAKRSKLERHLRTHTGERPYQCPLCHYRATFKPSNVPSCKLRLIELFPSTESSDAVSPTLCCTHLAMATHLVEVESLPPYAESTNR</sequence>
<protein>
    <submittedName>
        <fullName evidence="3">Zinc finger protein 236</fullName>
    </submittedName>
</protein>
<name>A0A5B7CN04_PORTR</name>
<dbReference type="Proteomes" id="UP000324222">
    <property type="component" value="Unassembled WGS sequence"/>
</dbReference>
<gene>
    <name evidence="3" type="primary">ZNF236_5</name>
    <name evidence="3" type="ORF">E2C01_003172</name>
</gene>
<evidence type="ECO:0000313" key="4">
    <source>
        <dbReference type="Proteomes" id="UP000324222"/>
    </source>
</evidence>
<evidence type="ECO:0000313" key="3">
    <source>
        <dbReference type="EMBL" id="MPC10535.1"/>
    </source>
</evidence>
<dbReference type="AlphaFoldDB" id="A0A5B7CN04"/>
<feature type="domain" description="C2H2-type" evidence="2">
    <location>
        <begin position="78"/>
        <end position="110"/>
    </location>
</feature>
<comment type="caution">
    <text evidence="3">The sequence shown here is derived from an EMBL/GenBank/DDBJ whole genome shotgun (WGS) entry which is preliminary data.</text>
</comment>
<evidence type="ECO:0000259" key="2">
    <source>
        <dbReference type="PROSITE" id="PS50157"/>
    </source>
</evidence>
<dbReference type="PROSITE" id="PS50157">
    <property type="entry name" value="ZINC_FINGER_C2H2_2"/>
    <property type="match status" value="1"/>
</dbReference>
<proteinExistence type="predicted"/>
<dbReference type="GO" id="GO:0008270">
    <property type="term" value="F:zinc ion binding"/>
    <property type="evidence" value="ECO:0007669"/>
    <property type="project" value="UniProtKB-KW"/>
</dbReference>
<dbReference type="OrthoDB" id="6077919at2759"/>
<accession>A0A5B7CN04</accession>
<keyword evidence="1" id="KW-0479">Metal-binding</keyword>
<dbReference type="InterPro" id="IPR013087">
    <property type="entry name" value="Znf_C2H2_type"/>
</dbReference>
<reference evidence="3 4" key="1">
    <citation type="submission" date="2019-05" db="EMBL/GenBank/DDBJ databases">
        <title>Another draft genome of Portunus trituberculatus and its Hox gene families provides insights of decapod evolution.</title>
        <authorList>
            <person name="Jeong J.-H."/>
            <person name="Song I."/>
            <person name="Kim S."/>
            <person name="Choi T."/>
            <person name="Kim D."/>
            <person name="Ryu S."/>
            <person name="Kim W."/>
        </authorList>
    </citation>
    <scope>NUCLEOTIDE SEQUENCE [LARGE SCALE GENOMIC DNA]</scope>
    <source>
        <tissue evidence="3">Muscle</tissue>
    </source>
</reference>
<dbReference type="InterPro" id="IPR036236">
    <property type="entry name" value="Znf_C2H2_sf"/>
</dbReference>